<dbReference type="InterPro" id="IPR051552">
    <property type="entry name" value="HptR"/>
</dbReference>
<dbReference type="Proteomes" id="UP000278746">
    <property type="component" value="Unassembled WGS sequence"/>
</dbReference>
<dbReference type="AlphaFoldDB" id="A0A3M7TXZ0"/>
<gene>
    <name evidence="11" type="ORF">EBO34_07450</name>
</gene>
<dbReference type="SMART" id="SM00448">
    <property type="entry name" value="REC"/>
    <property type="match status" value="1"/>
</dbReference>
<dbReference type="Pfam" id="PF12833">
    <property type="entry name" value="HTH_18"/>
    <property type="match status" value="1"/>
</dbReference>
<comment type="subcellular location">
    <subcellularLocation>
        <location evidence="1">Cytoplasm</location>
    </subcellularLocation>
</comment>
<dbReference type="GO" id="GO:0005737">
    <property type="term" value="C:cytoplasm"/>
    <property type="evidence" value="ECO:0007669"/>
    <property type="project" value="UniProtKB-SubCell"/>
</dbReference>
<sequence length="377" mass="43659">MFKVMLVDDEELILESLKTTLPWKSLNCYVVGTATSGVEALELYEELKPDIVVTDIKMPDMSGIEFLKRISSKRTTDEVIVLSGFDEFEYVRDALHFKAFQYLLKPIDRDEFFTVIKKAITEIEAKVKIQKSTLKQLTLDLIFQKDIKDINLATDYPSYTLMITDKDKIGTIEEIHTKDEFVYIYPLGNEQKIYVSGGLSSREKIENIAIKYLEDKRVSAVAIGPTVNELKEITQSYESAIHYLSKKEFIDKPLITEGTFNEYQKKESETVNVVREAKKYVETHYDKPLTIEVVANRFGFNASYLSTLYKKVHKVTFSEHLKTIRINQACRLLAETNKPAYEIANLVGYEDQRYFSQVFKKVLHVTPSEYRRKYSNS</sequence>
<protein>
    <submittedName>
        <fullName evidence="11">Response regulator</fullName>
    </submittedName>
</protein>
<dbReference type="PANTHER" id="PTHR42713:SF3">
    <property type="entry name" value="TRANSCRIPTIONAL REGULATORY PROTEIN HPTR"/>
    <property type="match status" value="1"/>
</dbReference>
<evidence type="ECO:0000256" key="2">
    <source>
        <dbReference type="ARBA" id="ARBA00022490"/>
    </source>
</evidence>
<feature type="domain" description="Response regulatory" evidence="10">
    <location>
        <begin position="3"/>
        <end position="120"/>
    </location>
</feature>
<keyword evidence="6" id="KW-0238">DNA-binding</keyword>
<evidence type="ECO:0000256" key="7">
    <source>
        <dbReference type="ARBA" id="ARBA00023163"/>
    </source>
</evidence>
<dbReference type="InterPro" id="IPR018060">
    <property type="entry name" value="HTH_AraC"/>
</dbReference>
<reference evidence="11 12" key="1">
    <citation type="submission" date="2018-10" db="EMBL/GenBank/DDBJ databases">
        <title>Bacillus Keqinensis sp. nov., a moderately halophilic bacterium isolated from a saline-alkaline lake.</title>
        <authorList>
            <person name="Wang H."/>
        </authorList>
    </citation>
    <scope>NUCLEOTIDE SEQUENCE [LARGE SCALE GENOMIC DNA]</scope>
    <source>
        <strain evidence="11 12">KQ-3</strain>
    </source>
</reference>
<dbReference type="PRINTS" id="PR00032">
    <property type="entry name" value="HTHARAC"/>
</dbReference>
<name>A0A3M7TXZ0_9BACI</name>
<dbReference type="PROSITE" id="PS01124">
    <property type="entry name" value="HTH_ARAC_FAMILY_2"/>
    <property type="match status" value="1"/>
</dbReference>
<evidence type="ECO:0000256" key="8">
    <source>
        <dbReference type="PROSITE-ProRule" id="PRU00169"/>
    </source>
</evidence>
<dbReference type="PROSITE" id="PS50110">
    <property type="entry name" value="RESPONSE_REGULATORY"/>
    <property type="match status" value="1"/>
</dbReference>
<evidence type="ECO:0000259" key="9">
    <source>
        <dbReference type="PROSITE" id="PS01124"/>
    </source>
</evidence>
<dbReference type="SMART" id="SM00342">
    <property type="entry name" value="HTH_ARAC"/>
    <property type="match status" value="1"/>
</dbReference>
<dbReference type="CDD" id="cd17536">
    <property type="entry name" value="REC_YesN-like"/>
    <property type="match status" value="1"/>
</dbReference>
<evidence type="ECO:0000313" key="11">
    <source>
        <dbReference type="EMBL" id="RNA69762.1"/>
    </source>
</evidence>
<dbReference type="RefSeq" id="WP_122897275.1">
    <property type="nucleotide sequence ID" value="NZ_RHIB01000001.1"/>
</dbReference>
<evidence type="ECO:0000256" key="5">
    <source>
        <dbReference type="ARBA" id="ARBA00023015"/>
    </source>
</evidence>
<dbReference type="Pfam" id="PF00072">
    <property type="entry name" value="Response_reg"/>
    <property type="match status" value="1"/>
</dbReference>
<evidence type="ECO:0000313" key="12">
    <source>
        <dbReference type="Proteomes" id="UP000278746"/>
    </source>
</evidence>
<dbReference type="OrthoDB" id="342399at2"/>
<evidence type="ECO:0000256" key="6">
    <source>
        <dbReference type="ARBA" id="ARBA00023125"/>
    </source>
</evidence>
<dbReference type="SUPFAM" id="SSF46689">
    <property type="entry name" value="Homeodomain-like"/>
    <property type="match status" value="2"/>
</dbReference>
<keyword evidence="3 8" id="KW-0597">Phosphoprotein</keyword>
<keyword evidence="7" id="KW-0804">Transcription</keyword>
<evidence type="ECO:0000256" key="4">
    <source>
        <dbReference type="ARBA" id="ARBA00023012"/>
    </source>
</evidence>
<accession>A0A3M7TXZ0</accession>
<dbReference type="SUPFAM" id="SSF52172">
    <property type="entry name" value="CheY-like"/>
    <property type="match status" value="1"/>
</dbReference>
<keyword evidence="12" id="KW-1185">Reference proteome</keyword>
<dbReference type="InterPro" id="IPR001789">
    <property type="entry name" value="Sig_transdc_resp-reg_receiver"/>
</dbReference>
<dbReference type="EMBL" id="RHIB01000001">
    <property type="protein sequence ID" value="RNA69762.1"/>
    <property type="molecule type" value="Genomic_DNA"/>
</dbReference>
<dbReference type="PANTHER" id="PTHR42713">
    <property type="entry name" value="HISTIDINE KINASE-RELATED"/>
    <property type="match status" value="1"/>
</dbReference>
<dbReference type="InterPro" id="IPR009057">
    <property type="entry name" value="Homeodomain-like_sf"/>
</dbReference>
<keyword evidence="4" id="KW-0902">Two-component regulatory system</keyword>
<comment type="caution">
    <text evidence="11">The sequence shown here is derived from an EMBL/GenBank/DDBJ whole genome shotgun (WGS) entry which is preliminary data.</text>
</comment>
<keyword evidence="2" id="KW-0963">Cytoplasm</keyword>
<evidence type="ECO:0000259" key="10">
    <source>
        <dbReference type="PROSITE" id="PS50110"/>
    </source>
</evidence>
<proteinExistence type="predicted"/>
<dbReference type="InterPro" id="IPR020449">
    <property type="entry name" value="Tscrpt_reg_AraC-type_HTH"/>
</dbReference>
<organism evidence="11 12">
    <name type="scientific">Alteribacter keqinensis</name>
    <dbReference type="NCBI Taxonomy" id="2483800"/>
    <lineage>
        <taxon>Bacteria</taxon>
        <taxon>Bacillati</taxon>
        <taxon>Bacillota</taxon>
        <taxon>Bacilli</taxon>
        <taxon>Bacillales</taxon>
        <taxon>Bacillaceae</taxon>
        <taxon>Alteribacter</taxon>
    </lineage>
</organism>
<keyword evidence="5" id="KW-0805">Transcription regulation</keyword>
<dbReference type="Gene3D" id="3.40.50.2300">
    <property type="match status" value="1"/>
</dbReference>
<evidence type="ECO:0000256" key="1">
    <source>
        <dbReference type="ARBA" id="ARBA00004496"/>
    </source>
</evidence>
<evidence type="ECO:0000256" key="3">
    <source>
        <dbReference type="ARBA" id="ARBA00022553"/>
    </source>
</evidence>
<feature type="domain" description="HTH araC/xylS-type" evidence="9">
    <location>
        <begin position="275"/>
        <end position="373"/>
    </location>
</feature>
<feature type="modified residue" description="4-aspartylphosphate" evidence="8">
    <location>
        <position position="55"/>
    </location>
</feature>
<dbReference type="GO" id="GO:0043565">
    <property type="term" value="F:sequence-specific DNA binding"/>
    <property type="evidence" value="ECO:0007669"/>
    <property type="project" value="InterPro"/>
</dbReference>
<dbReference type="Gene3D" id="1.10.10.60">
    <property type="entry name" value="Homeodomain-like"/>
    <property type="match status" value="2"/>
</dbReference>
<dbReference type="InterPro" id="IPR011006">
    <property type="entry name" value="CheY-like_superfamily"/>
</dbReference>
<dbReference type="GO" id="GO:0000160">
    <property type="term" value="P:phosphorelay signal transduction system"/>
    <property type="evidence" value="ECO:0007669"/>
    <property type="project" value="UniProtKB-KW"/>
</dbReference>
<dbReference type="GO" id="GO:0003700">
    <property type="term" value="F:DNA-binding transcription factor activity"/>
    <property type="evidence" value="ECO:0007669"/>
    <property type="project" value="InterPro"/>
</dbReference>